<feature type="compositionally biased region" description="Basic and acidic residues" evidence="1">
    <location>
        <begin position="38"/>
        <end position="47"/>
    </location>
</feature>
<keyword evidence="2" id="KW-1133">Transmembrane helix</keyword>
<feature type="compositionally biased region" description="Basic and acidic residues" evidence="1">
    <location>
        <begin position="59"/>
        <end position="68"/>
    </location>
</feature>
<dbReference type="AlphaFoldDB" id="A0A2T0WHZ3"/>
<protein>
    <submittedName>
        <fullName evidence="3">Uncharacterized protein DUF4834</fullName>
    </submittedName>
</protein>
<dbReference type="EMBL" id="PVTR01000009">
    <property type="protein sequence ID" value="PRY86317.1"/>
    <property type="molecule type" value="Genomic_DNA"/>
</dbReference>
<keyword evidence="2" id="KW-0812">Transmembrane</keyword>
<sequence>MGFILKFIFIAVALSWIFSSLLKFFLRSKLKQFANHANDLKREEERRRKPKDGNVSVDHIPKDYQEKRTKEIRGGDYIDYEEVKD</sequence>
<evidence type="ECO:0000313" key="3">
    <source>
        <dbReference type="EMBL" id="PRY86317.1"/>
    </source>
</evidence>
<dbReference type="OrthoDB" id="840298at2"/>
<comment type="caution">
    <text evidence="3">The sequence shown here is derived from an EMBL/GenBank/DDBJ whole genome shotgun (WGS) entry which is preliminary data.</text>
</comment>
<keyword evidence="2" id="KW-0472">Membrane</keyword>
<proteinExistence type="predicted"/>
<name>A0A2T0WHZ3_9BACT</name>
<reference evidence="3 4" key="1">
    <citation type="submission" date="2018-03" db="EMBL/GenBank/DDBJ databases">
        <title>Genomic Encyclopedia of Archaeal and Bacterial Type Strains, Phase II (KMG-II): from individual species to whole genera.</title>
        <authorList>
            <person name="Goeker M."/>
        </authorList>
    </citation>
    <scope>NUCLEOTIDE SEQUENCE [LARGE SCALE GENOMIC DNA]</scope>
    <source>
        <strain evidence="3 4">DSM 27929</strain>
    </source>
</reference>
<dbReference type="Proteomes" id="UP000238157">
    <property type="component" value="Unassembled WGS sequence"/>
</dbReference>
<evidence type="ECO:0000256" key="2">
    <source>
        <dbReference type="SAM" id="Phobius"/>
    </source>
</evidence>
<organism evidence="3 4">
    <name type="scientific">Mongoliibacter ruber</name>
    <dbReference type="NCBI Taxonomy" id="1750599"/>
    <lineage>
        <taxon>Bacteria</taxon>
        <taxon>Pseudomonadati</taxon>
        <taxon>Bacteroidota</taxon>
        <taxon>Cytophagia</taxon>
        <taxon>Cytophagales</taxon>
        <taxon>Cyclobacteriaceae</taxon>
        <taxon>Mongoliibacter</taxon>
    </lineage>
</organism>
<keyword evidence="4" id="KW-1185">Reference proteome</keyword>
<evidence type="ECO:0000256" key="1">
    <source>
        <dbReference type="SAM" id="MobiDB-lite"/>
    </source>
</evidence>
<accession>A0A2T0WHZ3</accession>
<gene>
    <name evidence="3" type="ORF">CLW00_109164</name>
</gene>
<evidence type="ECO:0000313" key="4">
    <source>
        <dbReference type="Proteomes" id="UP000238157"/>
    </source>
</evidence>
<feature type="transmembrane region" description="Helical" evidence="2">
    <location>
        <begin position="6"/>
        <end position="26"/>
    </location>
</feature>
<feature type="region of interest" description="Disordered" evidence="1">
    <location>
        <begin position="38"/>
        <end position="68"/>
    </location>
</feature>